<keyword evidence="2 4" id="KW-0560">Oxidoreductase</keyword>
<dbReference type="Proteomes" id="UP001596074">
    <property type="component" value="Unassembled WGS sequence"/>
</dbReference>
<dbReference type="PROSITE" id="PS00895">
    <property type="entry name" value="3_HYDROXYISOBUT_DH"/>
    <property type="match status" value="1"/>
</dbReference>
<dbReference type="InterPro" id="IPR008927">
    <property type="entry name" value="6-PGluconate_DH-like_C_sf"/>
</dbReference>
<dbReference type="Gene3D" id="1.10.1040.10">
    <property type="entry name" value="N-(1-d-carboxylethyl)-l-norvaline Dehydrogenase, domain 2"/>
    <property type="match status" value="1"/>
</dbReference>
<sequence length="276" mass="28675">MTYGFIGLGHQGTPMAERMISAGLRPWLWARRKEVLDRYAGADTRIASSPADLGAHCDVIGLCLYGADATDAVLSGEDGLMSRIRPGTVLAIHATVGPDYVRDLAGRVAGRGVLVVDAPVSGGNAAAEGRLLVITGGDAEPRQRCAPMFAAYAGKIVHVGGLGAAQAAKLVNNTLMTAITGLVFDAFDLGDALGVDRTGLGDVLANGSAANPSVGIHLALGAERFSIRAWPTLHKDVALTETLGIPTLQLTRVAAGTIADMERRRAHYVASRSPTE</sequence>
<evidence type="ECO:0000259" key="3">
    <source>
        <dbReference type="Pfam" id="PF03446"/>
    </source>
</evidence>
<evidence type="ECO:0000256" key="2">
    <source>
        <dbReference type="ARBA" id="ARBA00023002"/>
    </source>
</evidence>
<comment type="caution">
    <text evidence="4">The sequence shown here is derived from an EMBL/GenBank/DDBJ whole genome shotgun (WGS) entry which is preliminary data.</text>
</comment>
<dbReference type="GO" id="GO:0016491">
    <property type="term" value="F:oxidoreductase activity"/>
    <property type="evidence" value="ECO:0007669"/>
    <property type="project" value="UniProtKB-KW"/>
</dbReference>
<dbReference type="Pfam" id="PF03446">
    <property type="entry name" value="NAD_binding_2"/>
    <property type="match status" value="1"/>
</dbReference>
<dbReference type="EMBL" id="JBHSON010000009">
    <property type="protein sequence ID" value="MFC5745664.1"/>
    <property type="molecule type" value="Genomic_DNA"/>
</dbReference>
<dbReference type="InterPro" id="IPR006115">
    <property type="entry name" value="6PGDH_NADP-bd"/>
</dbReference>
<dbReference type="SUPFAM" id="SSF48179">
    <property type="entry name" value="6-phosphogluconate dehydrogenase C-terminal domain-like"/>
    <property type="match status" value="1"/>
</dbReference>
<evidence type="ECO:0000313" key="4">
    <source>
        <dbReference type="EMBL" id="MFC5745664.1"/>
    </source>
</evidence>
<dbReference type="RefSeq" id="WP_378281288.1">
    <property type="nucleotide sequence ID" value="NZ_JBHSON010000009.1"/>
</dbReference>
<evidence type="ECO:0000313" key="5">
    <source>
        <dbReference type="Proteomes" id="UP001596074"/>
    </source>
</evidence>
<accession>A0ABW0ZVA6</accession>
<dbReference type="InterPro" id="IPR036291">
    <property type="entry name" value="NAD(P)-bd_dom_sf"/>
</dbReference>
<dbReference type="PIRSF" id="PIRSF000103">
    <property type="entry name" value="HIBADH"/>
    <property type="match status" value="1"/>
</dbReference>
<comment type="similarity">
    <text evidence="1">Belongs to the HIBADH-related family.</text>
</comment>
<gene>
    <name evidence="4" type="ORF">ACFPZN_08610</name>
</gene>
<evidence type="ECO:0000256" key="1">
    <source>
        <dbReference type="ARBA" id="ARBA00009080"/>
    </source>
</evidence>
<dbReference type="EC" id="1.1.-.-" evidence="4"/>
<protein>
    <submittedName>
        <fullName evidence="4">NAD(P)-dependent oxidoreductase</fullName>
        <ecNumber evidence="4">1.1.-.-</ecNumber>
    </submittedName>
</protein>
<name>A0ABW0ZVA6_9ACTN</name>
<feature type="domain" description="6-phosphogluconate dehydrogenase NADP-binding" evidence="3">
    <location>
        <begin position="3"/>
        <end position="160"/>
    </location>
</feature>
<reference evidence="5" key="1">
    <citation type="journal article" date="2019" name="Int. J. Syst. Evol. Microbiol.">
        <title>The Global Catalogue of Microorganisms (GCM) 10K type strain sequencing project: providing services to taxonomists for standard genome sequencing and annotation.</title>
        <authorList>
            <consortium name="The Broad Institute Genomics Platform"/>
            <consortium name="The Broad Institute Genome Sequencing Center for Infectious Disease"/>
            <person name="Wu L."/>
            <person name="Ma J."/>
        </authorList>
    </citation>
    <scope>NUCLEOTIDE SEQUENCE [LARGE SCALE GENOMIC DNA]</scope>
    <source>
        <strain evidence="5">KCTC 42087</strain>
    </source>
</reference>
<dbReference type="PANTHER" id="PTHR43060:SF15">
    <property type="entry name" value="3-HYDROXYISOBUTYRATE DEHYDROGENASE-LIKE 1, MITOCHONDRIAL-RELATED"/>
    <property type="match status" value="1"/>
</dbReference>
<proteinExistence type="inferred from homology"/>
<organism evidence="4 5">
    <name type="scientific">Actinomadura rugatobispora</name>
    <dbReference type="NCBI Taxonomy" id="1994"/>
    <lineage>
        <taxon>Bacteria</taxon>
        <taxon>Bacillati</taxon>
        <taxon>Actinomycetota</taxon>
        <taxon>Actinomycetes</taxon>
        <taxon>Streptosporangiales</taxon>
        <taxon>Thermomonosporaceae</taxon>
        <taxon>Actinomadura</taxon>
    </lineage>
</organism>
<dbReference type="InterPro" id="IPR015815">
    <property type="entry name" value="HIBADH-related"/>
</dbReference>
<dbReference type="InterPro" id="IPR013328">
    <property type="entry name" value="6PGD_dom2"/>
</dbReference>
<dbReference type="SUPFAM" id="SSF51735">
    <property type="entry name" value="NAD(P)-binding Rossmann-fold domains"/>
    <property type="match status" value="1"/>
</dbReference>
<keyword evidence="5" id="KW-1185">Reference proteome</keyword>
<dbReference type="InterPro" id="IPR002204">
    <property type="entry name" value="3-OH-isobutyrate_DH-rel_CS"/>
</dbReference>
<dbReference type="Gene3D" id="3.40.50.720">
    <property type="entry name" value="NAD(P)-binding Rossmann-like Domain"/>
    <property type="match status" value="1"/>
</dbReference>
<dbReference type="PANTHER" id="PTHR43060">
    <property type="entry name" value="3-HYDROXYISOBUTYRATE DEHYDROGENASE-LIKE 1, MITOCHONDRIAL-RELATED"/>
    <property type="match status" value="1"/>
</dbReference>